<dbReference type="AlphaFoldDB" id="A0A179UAM5"/>
<reference evidence="2" key="1">
    <citation type="journal article" date="2015" name="PLoS Genet.">
        <title>The dynamic genome and transcriptome of the human fungal pathogen Blastomyces and close relative Emmonsia.</title>
        <authorList>
            <person name="Munoz J.F."/>
            <person name="Gauthier G.M."/>
            <person name="Desjardins C.A."/>
            <person name="Gallo J.E."/>
            <person name="Holder J."/>
            <person name="Sullivan T.D."/>
            <person name="Marty A.J."/>
            <person name="Carmen J.C."/>
            <person name="Chen Z."/>
            <person name="Ding L."/>
            <person name="Gujja S."/>
            <person name="Magrini V."/>
            <person name="Misas E."/>
            <person name="Mitreva M."/>
            <person name="Priest M."/>
            <person name="Saif S."/>
            <person name="Whiston E.A."/>
            <person name="Young S."/>
            <person name="Zeng Q."/>
            <person name="Goldman W.E."/>
            <person name="Mardis E.R."/>
            <person name="Taylor J.W."/>
            <person name="McEwen J.G."/>
            <person name="Clay O.K."/>
            <person name="Klein B.S."/>
            <person name="Cuomo C.A."/>
        </authorList>
    </citation>
    <scope>NUCLEOTIDE SEQUENCE [LARGE SCALE GENOMIC DNA]</scope>
    <source>
        <strain evidence="2">SLH14081</strain>
    </source>
</reference>
<sequence length="101" mass="11409">MPGHSKNLSMVIKAVAGCTKRARFKCMRCRQWYLGAYPSNPPCPGVWSNVKKFRNMLFVAVRGTEYILPRLDQRRQTPGHSICVGRKGLFDAVALAEEARI</sequence>
<protein>
    <submittedName>
        <fullName evidence="1">Uncharacterized protein</fullName>
    </submittedName>
</protein>
<dbReference type="GeneID" id="42528426"/>
<proteinExistence type="predicted"/>
<dbReference type="RefSeq" id="XP_031576135.1">
    <property type="nucleotide sequence ID" value="XM_031724230.1"/>
</dbReference>
<dbReference type="EMBL" id="GG657449">
    <property type="protein sequence ID" value="OAT04358.1"/>
    <property type="molecule type" value="Genomic_DNA"/>
</dbReference>
<evidence type="ECO:0000313" key="2">
    <source>
        <dbReference type="Proteomes" id="UP000002038"/>
    </source>
</evidence>
<organism evidence="1 2">
    <name type="scientific">Blastomyces gilchristii (strain SLH14081)</name>
    <name type="common">Blastomyces dermatitidis</name>
    <dbReference type="NCBI Taxonomy" id="559298"/>
    <lineage>
        <taxon>Eukaryota</taxon>
        <taxon>Fungi</taxon>
        <taxon>Dikarya</taxon>
        <taxon>Ascomycota</taxon>
        <taxon>Pezizomycotina</taxon>
        <taxon>Eurotiomycetes</taxon>
        <taxon>Eurotiomycetidae</taxon>
        <taxon>Onygenales</taxon>
        <taxon>Ajellomycetaceae</taxon>
        <taxon>Blastomyces</taxon>
    </lineage>
</organism>
<name>A0A179UAM5_BLAGS</name>
<keyword evidence="2" id="KW-1185">Reference proteome</keyword>
<dbReference type="VEuPathDB" id="FungiDB:BDBG_16239"/>
<gene>
    <name evidence="1" type="ORF">BDBG_16239</name>
</gene>
<evidence type="ECO:0000313" key="1">
    <source>
        <dbReference type="EMBL" id="OAT04358.1"/>
    </source>
</evidence>
<dbReference type="Proteomes" id="UP000002038">
    <property type="component" value="Unassembled WGS sequence"/>
</dbReference>
<dbReference type="KEGG" id="bgh:BDBG_16239"/>
<accession>A0A179UAM5</accession>